<dbReference type="InterPro" id="IPR006680">
    <property type="entry name" value="Amidohydro-rel"/>
</dbReference>
<proteinExistence type="predicted"/>
<dbReference type="SUPFAM" id="SSF51556">
    <property type="entry name" value="Metallo-dependent hydrolases"/>
    <property type="match status" value="1"/>
</dbReference>
<dbReference type="PANTHER" id="PTHR35563">
    <property type="entry name" value="BARREL METAL-DEPENDENT HYDROLASE, PUTATIVE (AFU_ORTHOLOGUE AFUA_1G16240)-RELATED"/>
    <property type="match status" value="1"/>
</dbReference>
<gene>
    <name evidence="2" type="ORF">PRZ48_005533</name>
</gene>
<name>A0ABR0ELR2_ZASCE</name>
<evidence type="ECO:0000259" key="1">
    <source>
        <dbReference type="Pfam" id="PF04909"/>
    </source>
</evidence>
<evidence type="ECO:0000313" key="2">
    <source>
        <dbReference type="EMBL" id="KAK4502110.1"/>
    </source>
</evidence>
<feature type="domain" description="Amidohydrolase-related" evidence="1">
    <location>
        <begin position="10"/>
        <end position="246"/>
    </location>
</feature>
<accession>A0ABR0ELR2</accession>
<dbReference type="InterPro" id="IPR032466">
    <property type="entry name" value="Metal_Hydrolase"/>
</dbReference>
<evidence type="ECO:0000313" key="3">
    <source>
        <dbReference type="Proteomes" id="UP001305779"/>
    </source>
</evidence>
<dbReference type="EMBL" id="JAXOVC010000004">
    <property type="protein sequence ID" value="KAK4502110.1"/>
    <property type="molecule type" value="Genomic_DNA"/>
</dbReference>
<reference evidence="2 3" key="1">
    <citation type="journal article" date="2023" name="G3 (Bethesda)">
        <title>A chromosome-level genome assembly of Zasmidium syzygii isolated from banana leaves.</title>
        <authorList>
            <person name="van Westerhoven A.C."/>
            <person name="Mehrabi R."/>
            <person name="Talebi R."/>
            <person name="Steentjes M.B.F."/>
            <person name="Corcolon B."/>
            <person name="Chong P.A."/>
            <person name="Kema G.H.J."/>
            <person name="Seidl M.F."/>
        </authorList>
    </citation>
    <scope>NUCLEOTIDE SEQUENCE [LARGE SCALE GENOMIC DNA]</scope>
    <source>
        <strain evidence="2 3">P124</strain>
    </source>
</reference>
<protein>
    <recommendedName>
        <fullName evidence="1">Amidohydrolase-related domain-containing protein</fullName>
    </recommendedName>
</protein>
<sequence>MSEFAPDGAWDTHLHILEPRRFPYKADRRYTPAPATVDDLLRSTPATNFLVVQASVENGREGLKYQLRRRGDIPGRIFRGEIEIEPDEQLSDSELHELHDLGVRAIRLHLGIRPNAQNGPEKVKAEIIRLARYSKSMNWIISTMCPLSSWLAIGDWLISSPEAQSVKVIMEHTAFIDTMRDSTSYPELDALLRLLKQGQQLFVKICGINRASTEELNSIPPGVLTVIEAIPHRVFWGSDWPHTSSEGFGLWSRRNSAA</sequence>
<dbReference type="Proteomes" id="UP001305779">
    <property type="component" value="Unassembled WGS sequence"/>
</dbReference>
<comment type="caution">
    <text evidence="2">The sequence shown here is derived from an EMBL/GenBank/DDBJ whole genome shotgun (WGS) entry which is preliminary data.</text>
</comment>
<dbReference type="InterPro" id="IPR052358">
    <property type="entry name" value="Aro_Compnd_Degr_Hydrolases"/>
</dbReference>
<dbReference type="Pfam" id="PF04909">
    <property type="entry name" value="Amidohydro_2"/>
    <property type="match status" value="1"/>
</dbReference>
<organism evidence="2 3">
    <name type="scientific">Zasmidium cellare</name>
    <name type="common">Wine cellar mold</name>
    <name type="synonym">Racodium cellare</name>
    <dbReference type="NCBI Taxonomy" id="395010"/>
    <lineage>
        <taxon>Eukaryota</taxon>
        <taxon>Fungi</taxon>
        <taxon>Dikarya</taxon>
        <taxon>Ascomycota</taxon>
        <taxon>Pezizomycotina</taxon>
        <taxon>Dothideomycetes</taxon>
        <taxon>Dothideomycetidae</taxon>
        <taxon>Mycosphaerellales</taxon>
        <taxon>Mycosphaerellaceae</taxon>
        <taxon>Zasmidium</taxon>
    </lineage>
</organism>
<dbReference type="PANTHER" id="PTHR35563:SF2">
    <property type="entry name" value="BARREL METAL-DEPENDENT HYDROLASE, PUTATIVE (AFU_ORTHOLOGUE AFUA_1G16240)-RELATED"/>
    <property type="match status" value="1"/>
</dbReference>
<dbReference type="Gene3D" id="3.20.20.140">
    <property type="entry name" value="Metal-dependent hydrolases"/>
    <property type="match status" value="1"/>
</dbReference>
<keyword evidence="3" id="KW-1185">Reference proteome</keyword>